<protein>
    <submittedName>
        <fullName evidence="2">Uncharacterized protein</fullName>
    </submittedName>
</protein>
<organism evidence="2 3">
    <name type="scientific">Stachybotrys elegans</name>
    <dbReference type="NCBI Taxonomy" id="80388"/>
    <lineage>
        <taxon>Eukaryota</taxon>
        <taxon>Fungi</taxon>
        <taxon>Dikarya</taxon>
        <taxon>Ascomycota</taxon>
        <taxon>Pezizomycotina</taxon>
        <taxon>Sordariomycetes</taxon>
        <taxon>Hypocreomycetidae</taxon>
        <taxon>Hypocreales</taxon>
        <taxon>Stachybotryaceae</taxon>
        <taxon>Stachybotrys</taxon>
    </lineage>
</organism>
<feature type="compositionally biased region" description="Basic and acidic residues" evidence="1">
    <location>
        <begin position="60"/>
        <end position="77"/>
    </location>
</feature>
<dbReference type="OrthoDB" id="5620at2759"/>
<evidence type="ECO:0000256" key="1">
    <source>
        <dbReference type="SAM" id="MobiDB-lite"/>
    </source>
</evidence>
<accession>A0A8K0SDT8</accession>
<dbReference type="AlphaFoldDB" id="A0A8K0SDT8"/>
<keyword evidence="3" id="KW-1185">Reference proteome</keyword>
<comment type="caution">
    <text evidence="2">The sequence shown here is derived from an EMBL/GenBank/DDBJ whole genome shotgun (WGS) entry which is preliminary data.</text>
</comment>
<dbReference type="Proteomes" id="UP000813444">
    <property type="component" value="Unassembled WGS sequence"/>
</dbReference>
<reference evidence="2" key="1">
    <citation type="journal article" date="2021" name="Nat. Commun.">
        <title>Genetic determinants of endophytism in the Arabidopsis root mycobiome.</title>
        <authorList>
            <person name="Mesny F."/>
            <person name="Miyauchi S."/>
            <person name="Thiergart T."/>
            <person name="Pickel B."/>
            <person name="Atanasova L."/>
            <person name="Karlsson M."/>
            <person name="Huettel B."/>
            <person name="Barry K.W."/>
            <person name="Haridas S."/>
            <person name="Chen C."/>
            <person name="Bauer D."/>
            <person name="Andreopoulos W."/>
            <person name="Pangilinan J."/>
            <person name="LaButti K."/>
            <person name="Riley R."/>
            <person name="Lipzen A."/>
            <person name="Clum A."/>
            <person name="Drula E."/>
            <person name="Henrissat B."/>
            <person name="Kohler A."/>
            <person name="Grigoriev I.V."/>
            <person name="Martin F.M."/>
            <person name="Hacquard S."/>
        </authorList>
    </citation>
    <scope>NUCLEOTIDE SEQUENCE</scope>
    <source>
        <strain evidence="2">MPI-CAGE-CH-0235</strain>
    </source>
</reference>
<dbReference type="EMBL" id="JAGPNK010000030">
    <property type="protein sequence ID" value="KAH7303641.1"/>
    <property type="molecule type" value="Genomic_DNA"/>
</dbReference>
<evidence type="ECO:0000313" key="3">
    <source>
        <dbReference type="Proteomes" id="UP000813444"/>
    </source>
</evidence>
<sequence>MATKLMATVNPRKSTTVDSVMEFINVEHPTDKPSARQKQKVHSHAARVSHAKARRRKGKPRNDDGKDTRGNTSDEPRGIVLMASQKDTSPPVTETFVPGPQNVISPLGYDLMGSFIRSLTPREQFLFHHYITVVFPYLQFHCPLVNSSNGKFYFSHWISLSSAETELLRGFLLASCRHLAIVQSRPDYVQLATEYKLKYIQGLRNILFIDDSRLKGIAVTRAIVLINDEIMLGDLSMASRHLKAVLDIIQGAGGPHAMGLTDFVCFILHKFIHFKRLLDIDPQSSCSKDFMKPDLHNTM</sequence>
<name>A0A8K0SDT8_9HYPO</name>
<gene>
    <name evidence="2" type="ORF">B0I35DRAFT_446351</name>
</gene>
<feature type="region of interest" description="Disordered" evidence="1">
    <location>
        <begin position="26"/>
        <end position="77"/>
    </location>
</feature>
<evidence type="ECO:0000313" key="2">
    <source>
        <dbReference type="EMBL" id="KAH7303641.1"/>
    </source>
</evidence>
<proteinExistence type="predicted"/>
<feature type="compositionally biased region" description="Basic residues" evidence="1">
    <location>
        <begin position="35"/>
        <end position="59"/>
    </location>
</feature>